<dbReference type="KEGG" id="stac:ABII15_04200"/>
<sequence>MIRTATAADEPALYALWSRCFGDAPHLPALYALDADRHRRTFVAAADDGSLDAVVVHVPRTVRDAHGAPHRIGGIGSVATRPEARGRGLVRALLAEATASMISEGCGWSLLFTGTPGVYEGSGWRTFARPYAEGPLADAPDAPVGVREARPGDRAPLARLQERHNARRPLSSVRSADDWRVRVPAWYGHDTLHLVAEDRAGGPRGWLVARIADGTAEVLEAAVADDDCLGTLYAGLAVRARAAGAVRARTRLPDAPGAERALPRLLRAGAVARGTDTTGMYRPLLTPAGTVEQTLTAPGAAYWYGDSF</sequence>
<keyword evidence="2" id="KW-0808">Transferase</keyword>
<dbReference type="PANTHER" id="PTHR37817">
    <property type="entry name" value="N-ACETYLTRANSFERASE EIS"/>
    <property type="match status" value="1"/>
</dbReference>
<dbReference type="InterPro" id="IPR016181">
    <property type="entry name" value="Acyl_CoA_acyltransferase"/>
</dbReference>
<dbReference type="InterPro" id="IPR000182">
    <property type="entry name" value="GNAT_dom"/>
</dbReference>
<dbReference type="AlphaFoldDB" id="A0AAU8IL25"/>
<organism evidence="2">
    <name type="scientific">Streptomyces tabacisoli</name>
    <dbReference type="NCBI Taxonomy" id="3156398"/>
    <lineage>
        <taxon>Bacteria</taxon>
        <taxon>Bacillati</taxon>
        <taxon>Actinomycetota</taxon>
        <taxon>Actinomycetes</taxon>
        <taxon>Kitasatosporales</taxon>
        <taxon>Streptomycetaceae</taxon>
        <taxon>Streptomyces</taxon>
    </lineage>
</organism>
<dbReference type="InterPro" id="IPR051554">
    <property type="entry name" value="Acetyltransferase_Eis"/>
</dbReference>
<evidence type="ECO:0000313" key="2">
    <source>
        <dbReference type="EMBL" id="XCJ69219.1"/>
    </source>
</evidence>
<dbReference type="GO" id="GO:0034069">
    <property type="term" value="F:aminoglycoside N-acetyltransferase activity"/>
    <property type="evidence" value="ECO:0007669"/>
    <property type="project" value="TreeGrafter"/>
</dbReference>
<evidence type="ECO:0000259" key="1">
    <source>
        <dbReference type="PROSITE" id="PS51186"/>
    </source>
</evidence>
<proteinExistence type="predicted"/>
<reference evidence="2" key="1">
    <citation type="submission" date="2024-06" db="EMBL/GenBank/DDBJ databases">
        <title>Streptomyces sp. strain HUAS MG91 genome sequences.</title>
        <authorList>
            <person name="Mo P."/>
        </authorList>
    </citation>
    <scope>NUCLEOTIDE SEQUENCE</scope>
    <source>
        <strain evidence="2">HUAS MG91</strain>
    </source>
</reference>
<dbReference type="GO" id="GO:0030649">
    <property type="term" value="P:aminoglycoside antibiotic catabolic process"/>
    <property type="evidence" value="ECO:0007669"/>
    <property type="project" value="TreeGrafter"/>
</dbReference>
<dbReference type="CDD" id="cd04301">
    <property type="entry name" value="NAT_SF"/>
    <property type="match status" value="1"/>
</dbReference>
<accession>A0AAU8IL25</accession>
<dbReference type="Gene3D" id="3.40.630.30">
    <property type="match status" value="2"/>
</dbReference>
<dbReference type="EC" id="2.3.1.-" evidence="2"/>
<dbReference type="RefSeq" id="WP_353940904.1">
    <property type="nucleotide sequence ID" value="NZ_CP159534.1"/>
</dbReference>
<protein>
    <submittedName>
        <fullName evidence="2">GNAT family N-acetyltransferase</fullName>
        <ecNumber evidence="2">2.3.1.-</ecNumber>
    </submittedName>
</protein>
<dbReference type="PROSITE" id="PS51186">
    <property type="entry name" value="GNAT"/>
    <property type="match status" value="1"/>
</dbReference>
<keyword evidence="2" id="KW-0012">Acyltransferase</keyword>
<feature type="domain" description="N-acetyltransferase" evidence="1">
    <location>
        <begin position="1"/>
        <end position="143"/>
    </location>
</feature>
<gene>
    <name evidence="2" type="ORF">ABII15_04200</name>
</gene>
<dbReference type="SUPFAM" id="SSF55729">
    <property type="entry name" value="Acyl-CoA N-acyltransferases (Nat)"/>
    <property type="match status" value="1"/>
</dbReference>
<dbReference type="PANTHER" id="PTHR37817:SF1">
    <property type="entry name" value="N-ACETYLTRANSFERASE EIS"/>
    <property type="match status" value="1"/>
</dbReference>
<dbReference type="EMBL" id="CP159534">
    <property type="protein sequence ID" value="XCJ69219.1"/>
    <property type="molecule type" value="Genomic_DNA"/>
</dbReference>
<name>A0AAU8IL25_9ACTN</name>
<dbReference type="Pfam" id="PF13527">
    <property type="entry name" value="Acetyltransf_9"/>
    <property type="match status" value="1"/>
</dbReference>